<feature type="region of interest" description="Disordered" evidence="1">
    <location>
        <begin position="1"/>
        <end position="21"/>
    </location>
</feature>
<accession>A0A397SWL6</accession>
<sequence length="152" mass="17502">MPYKREEVNTLISPNSEDNNDDTNHPFFKDFIKTLYPAYIFLSYQQLSTNMLNSEISHIQLKIDAILKNEICAMLESHTSFFIAEKIIEVIELVGSEKFLVIVSNNIAFMVKAKKLFWLEPSGIALEFRLGPLGTTLEISAWTFWNCLEGFQ</sequence>
<gene>
    <name evidence="2" type="ORF">C1645_823918</name>
</gene>
<dbReference type="EMBL" id="QKYT01000194">
    <property type="protein sequence ID" value="RIA90062.1"/>
    <property type="molecule type" value="Genomic_DNA"/>
</dbReference>
<organism evidence="2 3">
    <name type="scientific">Glomus cerebriforme</name>
    <dbReference type="NCBI Taxonomy" id="658196"/>
    <lineage>
        <taxon>Eukaryota</taxon>
        <taxon>Fungi</taxon>
        <taxon>Fungi incertae sedis</taxon>
        <taxon>Mucoromycota</taxon>
        <taxon>Glomeromycotina</taxon>
        <taxon>Glomeromycetes</taxon>
        <taxon>Glomerales</taxon>
        <taxon>Glomeraceae</taxon>
        <taxon>Glomus</taxon>
    </lineage>
</organism>
<dbReference type="AlphaFoldDB" id="A0A397SWL6"/>
<name>A0A397SWL6_9GLOM</name>
<evidence type="ECO:0000256" key="1">
    <source>
        <dbReference type="SAM" id="MobiDB-lite"/>
    </source>
</evidence>
<proteinExistence type="predicted"/>
<reference evidence="2 3" key="1">
    <citation type="submission" date="2018-06" db="EMBL/GenBank/DDBJ databases">
        <title>Comparative genomics reveals the genomic features of Rhizophagus irregularis, R. cerebriforme, R. diaphanum and Gigaspora rosea, and their symbiotic lifestyle signature.</title>
        <authorList>
            <person name="Morin E."/>
            <person name="San Clemente H."/>
            <person name="Chen E.C.H."/>
            <person name="De La Providencia I."/>
            <person name="Hainaut M."/>
            <person name="Kuo A."/>
            <person name="Kohler A."/>
            <person name="Murat C."/>
            <person name="Tang N."/>
            <person name="Roy S."/>
            <person name="Loubradou J."/>
            <person name="Henrissat B."/>
            <person name="Grigoriev I.V."/>
            <person name="Corradi N."/>
            <person name="Roux C."/>
            <person name="Martin F.M."/>
        </authorList>
    </citation>
    <scope>NUCLEOTIDE SEQUENCE [LARGE SCALE GENOMIC DNA]</scope>
    <source>
        <strain evidence="2 3">DAOM 227022</strain>
    </source>
</reference>
<evidence type="ECO:0000313" key="2">
    <source>
        <dbReference type="EMBL" id="RIA90062.1"/>
    </source>
</evidence>
<protein>
    <submittedName>
        <fullName evidence="2">Uncharacterized protein</fullName>
    </submittedName>
</protein>
<dbReference type="OrthoDB" id="2415357at2759"/>
<keyword evidence="3" id="KW-1185">Reference proteome</keyword>
<dbReference type="Proteomes" id="UP000265703">
    <property type="component" value="Unassembled WGS sequence"/>
</dbReference>
<comment type="caution">
    <text evidence="2">The sequence shown here is derived from an EMBL/GenBank/DDBJ whole genome shotgun (WGS) entry which is preliminary data.</text>
</comment>
<evidence type="ECO:0000313" key="3">
    <source>
        <dbReference type="Proteomes" id="UP000265703"/>
    </source>
</evidence>